<evidence type="ECO:0000256" key="8">
    <source>
        <dbReference type="ARBA" id="ARBA00048679"/>
    </source>
</evidence>
<keyword evidence="3" id="KW-0808">Transferase</keyword>
<accession>A0A8J5F0I0</accession>
<evidence type="ECO:0000256" key="3">
    <source>
        <dbReference type="ARBA" id="ARBA00022679"/>
    </source>
</evidence>
<dbReference type="EC" id="2.7.11.1" evidence="1"/>
<keyword evidence="4" id="KW-0547">Nucleotide-binding</keyword>
<keyword evidence="2" id="KW-0723">Serine/threonine-protein kinase</keyword>
<keyword evidence="6" id="KW-0067">ATP-binding</keyword>
<protein>
    <recommendedName>
        <fullName evidence="1">non-specific serine/threonine protein kinase</fullName>
        <ecNumber evidence="1">2.7.11.1</ecNumber>
    </recommendedName>
</protein>
<comment type="caution">
    <text evidence="9">The sequence shown here is derived from an EMBL/GenBank/DDBJ whole genome shotgun (WGS) entry which is preliminary data.</text>
</comment>
<dbReference type="Gene3D" id="1.10.510.10">
    <property type="entry name" value="Transferase(Phosphotransferase) domain 1"/>
    <property type="match status" value="1"/>
</dbReference>
<dbReference type="SUPFAM" id="SSF56112">
    <property type="entry name" value="Protein kinase-like (PK-like)"/>
    <property type="match status" value="1"/>
</dbReference>
<comment type="catalytic activity">
    <reaction evidence="7">
        <text>L-threonyl-[protein] + ATP = O-phospho-L-threonyl-[protein] + ADP + H(+)</text>
        <dbReference type="Rhea" id="RHEA:46608"/>
        <dbReference type="Rhea" id="RHEA-COMP:11060"/>
        <dbReference type="Rhea" id="RHEA-COMP:11605"/>
        <dbReference type="ChEBI" id="CHEBI:15378"/>
        <dbReference type="ChEBI" id="CHEBI:30013"/>
        <dbReference type="ChEBI" id="CHEBI:30616"/>
        <dbReference type="ChEBI" id="CHEBI:61977"/>
        <dbReference type="ChEBI" id="CHEBI:456216"/>
        <dbReference type="EC" id="2.7.11.1"/>
    </reaction>
</comment>
<evidence type="ECO:0000313" key="9">
    <source>
        <dbReference type="EMBL" id="KAG6476143.1"/>
    </source>
</evidence>
<proteinExistence type="predicted"/>
<evidence type="ECO:0000256" key="6">
    <source>
        <dbReference type="ARBA" id="ARBA00022840"/>
    </source>
</evidence>
<dbReference type="PANTHER" id="PTHR45637">
    <property type="entry name" value="FLIPPASE KINASE 1-RELATED"/>
    <property type="match status" value="1"/>
</dbReference>
<keyword evidence="10" id="KW-1185">Reference proteome</keyword>
<dbReference type="GO" id="GO:0004674">
    <property type="term" value="F:protein serine/threonine kinase activity"/>
    <property type="evidence" value="ECO:0007669"/>
    <property type="project" value="UniProtKB-KW"/>
</dbReference>
<reference evidence="9 10" key="1">
    <citation type="submission" date="2020-08" db="EMBL/GenBank/DDBJ databases">
        <title>Plant Genome Project.</title>
        <authorList>
            <person name="Zhang R.-G."/>
        </authorList>
    </citation>
    <scope>NUCLEOTIDE SEQUENCE [LARGE SCALE GENOMIC DNA]</scope>
    <source>
        <tissue evidence="9">Rhizome</tissue>
    </source>
</reference>
<dbReference type="InterPro" id="IPR011009">
    <property type="entry name" value="Kinase-like_dom_sf"/>
</dbReference>
<evidence type="ECO:0000256" key="4">
    <source>
        <dbReference type="ARBA" id="ARBA00022741"/>
    </source>
</evidence>
<organism evidence="9 10">
    <name type="scientific">Zingiber officinale</name>
    <name type="common">Ginger</name>
    <name type="synonym">Amomum zingiber</name>
    <dbReference type="NCBI Taxonomy" id="94328"/>
    <lineage>
        <taxon>Eukaryota</taxon>
        <taxon>Viridiplantae</taxon>
        <taxon>Streptophyta</taxon>
        <taxon>Embryophyta</taxon>
        <taxon>Tracheophyta</taxon>
        <taxon>Spermatophyta</taxon>
        <taxon>Magnoliopsida</taxon>
        <taxon>Liliopsida</taxon>
        <taxon>Zingiberales</taxon>
        <taxon>Zingiberaceae</taxon>
        <taxon>Zingiber</taxon>
    </lineage>
</organism>
<name>A0A8J5F0I0_ZINOF</name>
<evidence type="ECO:0000256" key="2">
    <source>
        <dbReference type="ARBA" id="ARBA00022527"/>
    </source>
</evidence>
<dbReference type="EMBL" id="JACMSC010000018">
    <property type="protein sequence ID" value="KAG6476143.1"/>
    <property type="molecule type" value="Genomic_DNA"/>
</dbReference>
<dbReference type="GO" id="GO:0005524">
    <property type="term" value="F:ATP binding"/>
    <property type="evidence" value="ECO:0007669"/>
    <property type="project" value="UniProtKB-KW"/>
</dbReference>
<evidence type="ECO:0000256" key="7">
    <source>
        <dbReference type="ARBA" id="ARBA00047899"/>
    </source>
</evidence>
<comment type="catalytic activity">
    <reaction evidence="8">
        <text>L-seryl-[protein] + ATP = O-phospho-L-seryl-[protein] + ADP + H(+)</text>
        <dbReference type="Rhea" id="RHEA:17989"/>
        <dbReference type="Rhea" id="RHEA-COMP:9863"/>
        <dbReference type="Rhea" id="RHEA-COMP:11604"/>
        <dbReference type="ChEBI" id="CHEBI:15378"/>
        <dbReference type="ChEBI" id="CHEBI:29999"/>
        <dbReference type="ChEBI" id="CHEBI:30616"/>
        <dbReference type="ChEBI" id="CHEBI:83421"/>
        <dbReference type="ChEBI" id="CHEBI:456216"/>
        <dbReference type="EC" id="2.7.11.1"/>
    </reaction>
</comment>
<dbReference type="Proteomes" id="UP000734854">
    <property type="component" value="Unassembled WGS sequence"/>
</dbReference>
<evidence type="ECO:0000256" key="1">
    <source>
        <dbReference type="ARBA" id="ARBA00012513"/>
    </source>
</evidence>
<evidence type="ECO:0000313" key="10">
    <source>
        <dbReference type="Proteomes" id="UP000734854"/>
    </source>
</evidence>
<gene>
    <name evidence="9" type="ORF">ZIOFF_065379</name>
</gene>
<sequence>MSGIGFSSFGRDQNLSVSKLLQYLSICVRKFNEFHRIKQRQSFLHTVSCFLQVSLAARQLRHGLLNRDPVNRLGSKTGANEIKQHSFFHEMNWPLIRCMTPPELEVPLQVTGREPDSKVKDAQWADEQMPIDSLQNL</sequence>
<keyword evidence="5" id="KW-0418">Kinase</keyword>
<evidence type="ECO:0000256" key="5">
    <source>
        <dbReference type="ARBA" id="ARBA00022777"/>
    </source>
</evidence>
<dbReference type="AlphaFoldDB" id="A0A8J5F0I0"/>